<evidence type="ECO:0000313" key="3">
    <source>
        <dbReference type="Proteomes" id="UP000317238"/>
    </source>
</evidence>
<comment type="caution">
    <text evidence="2">The sequence shown here is derived from an EMBL/GenBank/DDBJ whole genome shotgun (WGS) entry which is preliminary data.</text>
</comment>
<evidence type="ECO:0000256" key="1">
    <source>
        <dbReference type="SAM" id="SignalP"/>
    </source>
</evidence>
<evidence type="ECO:0008006" key="4">
    <source>
        <dbReference type="Google" id="ProtNLM"/>
    </source>
</evidence>
<reference evidence="2 3" key="1">
    <citation type="submission" date="2019-02" db="EMBL/GenBank/DDBJ databases">
        <title>Deep-cultivation of Planctomycetes and their phenomic and genomic characterization uncovers novel biology.</title>
        <authorList>
            <person name="Wiegand S."/>
            <person name="Jogler M."/>
            <person name="Boedeker C."/>
            <person name="Pinto D."/>
            <person name="Vollmers J."/>
            <person name="Rivas-Marin E."/>
            <person name="Kohn T."/>
            <person name="Peeters S.H."/>
            <person name="Heuer A."/>
            <person name="Rast P."/>
            <person name="Oberbeckmann S."/>
            <person name="Bunk B."/>
            <person name="Jeske O."/>
            <person name="Meyerdierks A."/>
            <person name="Storesund J.E."/>
            <person name="Kallscheuer N."/>
            <person name="Luecker S."/>
            <person name="Lage O.M."/>
            <person name="Pohl T."/>
            <person name="Merkel B.J."/>
            <person name="Hornburger P."/>
            <person name="Mueller R.-W."/>
            <person name="Bruemmer F."/>
            <person name="Labrenz M."/>
            <person name="Spormann A.M."/>
            <person name="Op Den Camp H."/>
            <person name="Overmann J."/>
            <person name="Amann R."/>
            <person name="Jetten M.S.M."/>
            <person name="Mascher T."/>
            <person name="Medema M.H."/>
            <person name="Devos D.P."/>
            <person name="Kaster A.-K."/>
            <person name="Ovreas L."/>
            <person name="Rohde M."/>
            <person name="Galperin M.Y."/>
            <person name="Jogler C."/>
        </authorList>
    </citation>
    <scope>NUCLEOTIDE SEQUENCE [LARGE SCALE GENOMIC DNA]</scope>
    <source>
        <strain evidence="2 3">Pan14r</strain>
    </source>
</reference>
<proteinExistence type="predicted"/>
<dbReference type="EMBL" id="SJPL01000001">
    <property type="protein sequence ID" value="TWT69691.1"/>
    <property type="molecule type" value="Genomic_DNA"/>
</dbReference>
<feature type="chain" id="PRO_5022691150" description="DUF3352 domain-containing protein" evidence="1">
    <location>
        <begin position="36"/>
        <end position="636"/>
    </location>
</feature>
<gene>
    <name evidence="2" type="ORF">Pan14r_19820</name>
</gene>
<feature type="signal peptide" evidence="1">
    <location>
        <begin position="1"/>
        <end position="35"/>
    </location>
</feature>
<keyword evidence="1" id="KW-0732">Signal</keyword>
<name>A0A5C5Y4Z7_9PLAN</name>
<dbReference type="Proteomes" id="UP000317238">
    <property type="component" value="Unassembled WGS sequence"/>
</dbReference>
<sequence length="636" mass="71575" precursor="true">MFPRSRRCRLDRFCRLLMPLLVVSAVLPWHRSAVAADAESSLPGAPMLLPQDTLAYIRIADVQDIREGFGRTSMGRMMQDPQMKPFVSDVYGVLDESFQEISAVIGVELGELLNIPQGQVALALVPQLMPEPDPDQEVRDDDDDESEEAIKRRLAQKRRQQNGFAFVLIVDAKDNIETINRLLEKFETQLAKDRLIRRDATIDGTKLVRWLPPRVGRPPVEYFVRDGAMAIGVGQDTAGSVLKRWVKEDTSPSFANNNDFTSVLSRSVGAEETMPQLTFFVDPYHIVERIIKANGGAAALAWPLIEQLGISKIRGIGGSTFQGGEFFDDISHLHIVIDTPRDGFFGVLRPSTGDTVPPAWVPADATSYMTVHWDFPQTLENLGKILDKFNGEGSVDRFMEEPLQKRTGISLQNEILPLSTGRMVSVRWLEPPMRINSQINCFAFEVNDRDQATEVFDRLVKRFPNAMKPVVIAGTMTYDLNRNRNQKLPEGLRRPEPTLFQLGNWIVFCDSQAFIQRMVQTNAGVLPGLDGEPEYGLVSGELGGKLDGEQPFMISYVRGSDYFRQMFELTKNPSTRQFLRRVGEDNVLARKFVDLLERDELPEFSQFEKYFGAGGMFAYDESGGIHIGTFTLKPLE</sequence>
<dbReference type="RefSeq" id="WP_231598431.1">
    <property type="nucleotide sequence ID" value="NZ_SJPL01000001.1"/>
</dbReference>
<organism evidence="2 3">
    <name type="scientific">Crateriforma conspicua</name>
    <dbReference type="NCBI Taxonomy" id="2527996"/>
    <lineage>
        <taxon>Bacteria</taxon>
        <taxon>Pseudomonadati</taxon>
        <taxon>Planctomycetota</taxon>
        <taxon>Planctomycetia</taxon>
        <taxon>Planctomycetales</taxon>
        <taxon>Planctomycetaceae</taxon>
        <taxon>Crateriforma</taxon>
    </lineage>
</organism>
<accession>A0A5C5Y4Z7</accession>
<keyword evidence="3" id="KW-1185">Reference proteome</keyword>
<protein>
    <recommendedName>
        <fullName evidence="4">DUF3352 domain-containing protein</fullName>
    </recommendedName>
</protein>
<dbReference type="AlphaFoldDB" id="A0A5C5Y4Z7"/>
<evidence type="ECO:0000313" key="2">
    <source>
        <dbReference type="EMBL" id="TWT69691.1"/>
    </source>
</evidence>